<dbReference type="Proteomes" id="UP000530038">
    <property type="component" value="Unassembled WGS sequence"/>
</dbReference>
<reference evidence="2 3" key="1">
    <citation type="submission" date="2020-07" db="EMBL/GenBank/DDBJ databases">
        <title>Characterization of Pectobacterium aroidearum strains causing soft rot on Amorphophallus konjac.</title>
        <authorList>
            <person name="Xie H."/>
        </authorList>
    </citation>
    <scope>NUCLEOTIDE SEQUENCE [LARGE SCALE GENOMIC DNA]</scope>
    <source>
        <strain evidence="2 3">MY10</strain>
    </source>
</reference>
<dbReference type="Pfam" id="PF13333">
    <property type="entry name" value="rve_2"/>
    <property type="match status" value="1"/>
</dbReference>
<evidence type="ECO:0000259" key="1">
    <source>
        <dbReference type="Pfam" id="PF13333"/>
    </source>
</evidence>
<organism evidence="2 3">
    <name type="scientific">Pectobacterium aroidearum</name>
    <dbReference type="NCBI Taxonomy" id="1201031"/>
    <lineage>
        <taxon>Bacteria</taxon>
        <taxon>Pseudomonadati</taxon>
        <taxon>Pseudomonadota</taxon>
        <taxon>Gammaproteobacteria</taxon>
        <taxon>Enterobacterales</taxon>
        <taxon>Pectobacteriaceae</taxon>
        <taxon>Pectobacterium</taxon>
    </lineage>
</organism>
<protein>
    <submittedName>
        <fullName evidence="2">IS3 family transposase</fullName>
    </submittedName>
</protein>
<proteinExistence type="predicted"/>
<evidence type="ECO:0000313" key="3">
    <source>
        <dbReference type="Proteomes" id="UP000530038"/>
    </source>
</evidence>
<keyword evidence="3" id="KW-1185">Reference proteome</keyword>
<dbReference type="RefSeq" id="WP_181830312.1">
    <property type="nucleotide sequence ID" value="NZ_JACERI010000010.1"/>
</dbReference>
<dbReference type="EMBL" id="JACERK010000011">
    <property type="protein sequence ID" value="MBA5234119.1"/>
    <property type="molecule type" value="Genomic_DNA"/>
</dbReference>
<sequence>MFKREVIRRKTCRTMDIDKANVFNYIEFFRNSHVWRKAAKIDCKISDFLELSLQMG</sequence>
<gene>
    <name evidence="2" type="ORF">H2Y56_18675</name>
</gene>
<name>A0ABR5ZHX7_9GAMM</name>
<dbReference type="InterPro" id="IPR001584">
    <property type="entry name" value="Integrase_cat-core"/>
</dbReference>
<feature type="domain" description="Integrase catalytic" evidence="1">
    <location>
        <begin position="2"/>
        <end position="32"/>
    </location>
</feature>
<evidence type="ECO:0000313" key="2">
    <source>
        <dbReference type="EMBL" id="MBA5234119.1"/>
    </source>
</evidence>
<comment type="caution">
    <text evidence="2">The sequence shown here is derived from an EMBL/GenBank/DDBJ whole genome shotgun (WGS) entry which is preliminary data.</text>
</comment>
<accession>A0ABR5ZHX7</accession>